<dbReference type="InterPro" id="IPR046460">
    <property type="entry name" value="UNC80_C"/>
</dbReference>
<organism evidence="2 3">
    <name type="scientific">Adineta steineri</name>
    <dbReference type="NCBI Taxonomy" id="433720"/>
    <lineage>
        <taxon>Eukaryota</taxon>
        <taxon>Metazoa</taxon>
        <taxon>Spiralia</taxon>
        <taxon>Gnathifera</taxon>
        <taxon>Rotifera</taxon>
        <taxon>Eurotatoria</taxon>
        <taxon>Bdelloidea</taxon>
        <taxon>Adinetida</taxon>
        <taxon>Adinetidae</taxon>
        <taxon>Adineta</taxon>
    </lineage>
</organism>
<evidence type="ECO:0000259" key="1">
    <source>
        <dbReference type="Pfam" id="PF20262"/>
    </source>
</evidence>
<dbReference type="AlphaFoldDB" id="A0A820KYB2"/>
<name>A0A820KYB2_9BILA</name>
<dbReference type="PANTHER" id="PTHR31781:SF1">
    <property type="entry name" value="PROTEIN UNC-80 HOMOLOG"/>
    <property type="match status" value="1"/>
</dbReference>
<dbReference type="GO" id="GO:0055080">
    <property type="term" value="P:monoatomic cation homeostasis"/>
    <property type="evidence" value="ECO:0007669"/>
    <property type="project" value="TreeGrafter"/>
</dbReference>
<protein>
    <recommendedName>
        <fullName evidence="1">Protein UNC80 C-terminal domain-containing protein</fullName>
    </recommendedName>
</protein>
<feature type="non-terminal residue" evidence="2">
    <location>
        <position position="91"/>
    </location>
</feature>
<evidence type="ECO:0000313" key="3">
    <source>
        <dbReference type="Proteomes" id="UP000663868"/>
    </source>
</evidence>
<feature type="domain" description="Protein UNC80 C-terminal" evidence="1">
    <location>
        <begin position="1"/>
        <end position="78"/>
    </location>
</feature>
<reference evidence="2" key="1">
    <citation type="submission" date="2021-02" db="EMBL/GenBank/DDBJ databases">
        <authorList>
            <person name="Nowell W R."/>
        </authorList>
    </citation>
    <scope>NUCLEOTIDE SEQUENCE</scope>
</reference>
<accession>A0A820KYB2</accession>
<dbReference type="GO" id="GO:0005261">
    <property type="term" value="F:monoatomic cation channel activity"/>
    <property type="evidence" value="ECO:0007669"/>
    <property type="project" value="TreeGrafter"/>
</dbReference>
<evidence type="ECO:0000313" key="2">
    <source>
        <dbReference type="EMBL" id="CAF4348359.1"/>
    </source>
</evidence>
<dbReference type="Proteomes" id="UP000663868">
    <property type="component" value="Unassembled WGS sequence"/>
</dbReference>
<gene>
    <name evidence="2" type="ORF">KXQ929_LOCUS48119</name>
</gene>
<dbReference type="EMBL" id="CAJOBB010018380">
    <property type="protein sequence ID" value="CAF4348359.1"/>
    <property type="molecule type" value="Genomic_DNA"/>
</dbReference>
<dbReference type="Pfam" id="PF20262">
    <property type="entry name" value="UNC80_C"/>
    <property type="match status" value="1"/>
</dbReference>
<feature type="non-terminal residue" evidence="2">
    <location>
        <position position="1"/>
    </location>
</feature>
<comment type="caution">
    <text evidence="2">The sequence shown here is derived from an EMBL/GenBank/DDBJ whole genome shotgun (WGS) entry which is preliminary data.</text>
</comment>
<proteinExistence type="predicted"/>
<dbReference type="GO" id="GO:0034703">
    <property type="term" value="C:cation channel complex"/>
    <property type="evidence" value="ECO:0007669"/>
    <property type="project" value="TreeGrafter"/>
</dbReference>
<dbReference type="GO" id="GO:0030424">
    <property type="term" value="C:axon"/>
    <property type="evidence" value="ECO:0007669"/>
    <property type="project" value="TreeGrafter"/>
</dbReference>
<sequence length="91" mass="10415">AYAPDSIRSLQMLGMIDVLLPKYLEYIKDRTVKNDIQRQGREEMKIIEKLSTAFKTLIPSLESLTRTFVEPKSDSSIGVHHKLPRTSYCSS</sequence>
<dbReference type="PANTHER" id="PTHR31781">
    <property type="entry name" value="UNC80"/>
    <property type="match status" value="1"/>
</dbReference>